<protein>
    <submittedName>
        <fullName evidence="1">Uncharacterized protein</fullName>
    </submittedName>
</protein>
<reference evidence="1" key="2">
    <citation type="journal article" date="2015" name="Fish Shellfish Immunol.">
        <title>Early steps in the European eel (Anguilla anguilla)-Vibrio vulnificus interaction in the gills: Role of the RtxA13 toxin.</title>
        <authorList>
            <person name="Callol A."/>
            <person name="Pajuelo D."/>
            <person name="Ebbesson L."/>
            <person name="Teles M."/>
            <person name="MacKenzie S."/>
            <person name="Amaro C."/>
        </authorList>
    </citation>
    <scope>NUCLEOTIDE SEQUENCE</scope>
</reference>
<dbReference type="EMBL" id="GBXM01052299">
    <property type="protein sequence ID" value="JAH56278.1"/>
    <property type="molecule type" value="Transcribed_RNA"/>
</dbReference>
<proteinExistence type="predicted"/>
<organism evidence="1">
    <name type="scientific">Anguilla anguilla</name>
    <name type="common">European freshwater eel</name>
    <name type="synonym">Muraena anguilla</name>
    <dbReference type="NCBI Taxonomy" id="7936"/>
    <lineage>
        <taxon>Eukaryota</taxon>
        <taxon>Metazoa</taxon>
        <taxon>Chordata</taxon>
        <taxon>Craniata</taxon>
        <taxon>Vertebrata</taxon>
        <taxon>Euteleostomi</taxon>
        <taxon>Actinopterygii</taxon>
        <taxon>Neopterygii</taxon>
        <taxon>Teleostei</taxon>
        <taxon>Anguilliformes</taxon>
        <taxon>Anguillidae</taxon>
        <taxon>Anguilla</taxon>
    </lineage>
</organism>
<reference evidence="1" key="1">
    <citation type="submission" date="2014-11" db="EMBL/GenBank/DDBJ databases">
        <authorList>
            <person name="Amaro Gonzalez C."/>
        </authorList>
    </citation>
    <scope>NUCLEOTIDE SEQUENCE</scope>
</reference>
<evidence type="ECO:0000313" key="1">
    <source>
        <dbReference type="EMBL" id="JAH56278.1"/>
    </source>
</evidence>
<name>A0A0E9TU91_ANGAN</name>
<sequence>MEYSCCCRYICFLVKLYVKPFYFFLPRSRDPVYL</sequence>
<dbReference type="AlphaFoldDB" id="A0A0E9TU91"/>
<accession>A0A0E9TU91</accession>